<sequence length="269" mass="29958">MLRTLAIQVDNQHQHTHTVIVLHGRGCTAGELTDRIWLVKDHTGQPLPAIFPHVRWVFPQAEETFVQQRQVYEPHWYDLWDHQDPTARPELAIPGLRSVIPKLISLIQHEAACVGLRNIVLAGLSQGCATAIHGLLNYTMNPDPNSHPPREEERLCAFVGLSGWMALGGSSVQEAREHLELDLPHPGPSDYIWRNTPAFICHCVNDAVAPVEYGRLLRDNLKSFGDGGDLERVSGWRTQDQHPARRSGPRGLLTTAGGCEGGCTKHEVR</sequence>
<accession>A0ACC1N470</accession>
<keyword evidence="2" id="KW-1185">Reference proteome</keyword>
<evidence type="ECO:0000313" key="1">
    <source>
        <dbReference type="EMBL" id="KAJ2973874.1"/>
    </source>
</evidence>
<comment type="caution">
    <text evidence="1">The sequence shown here is derived from an EMBL/GenBank/DDBJ whole genome shotgun (WGS) entry which is preliminary data.</text>
</comment>
<dbReference type="EMBL" id="JAPDGR010002860">
    <property type="protein sequence ID" value="KAJ2973874.1"/>
    <property type="molecule type" value="Genomic_DNA"/>
</dbReference>
<name>A0ACC1N470_9PEZI</name>
<protein>
    <submittedName>
        <fullName evidence="1">Uncharacterized protein</fullName>
    </submittedName>
</protein>
<reference evidence="1" key="1">
    <citation type="submission" date="2022-10" db="EMBL/GenBank/DDBJ databases">
        <title>Genome Sequence of Xylaria curta.</title>
        <authorList>
            <person name="Buettner E."/>
        </authorList>
    </citation>
    <scope>NUCLEOTIDE SEQUENCE</scope>
    <source>
        <strain evidence="1">Babe10</strain>
    </source>
</reference>
<evidence type="ECO:0000313" key="2">
    <source>
        <dbReference type="Proteomes" id="UP001143856"/>
    </source>
</evidence>
<proteinExistence type="predicted"/>
<organism evidence="1 2">
    <name type="scientific">Xylaria curta</name>
    <dbReference type="NCBI Taxonomy" id="42375"/>
    <lineage>
        <taxon>Eukaryota</taxon>
        <taxon>Fungi</taxon>
        <taxon>Dikarya</taxon>
        <taxon>Ascomycota</taxon>
        <taxon>Pezizomycotina</taxon>
        <taxon>Sordariomycetes</taxon>
        <taxon>Xylariomycetidae</taxon>
        <taxon>Xylariales</taxon>
        <taxon>Xylariaceae</taxon>
        <taxon>Xylaria</taxon>
    </lineage>
</organism>
<gene>
    <name evidence="1" type="ORF">NUW58_g8829</name>
</gene>
<dbReference type="Proteomes" id="UP001143856">
    <property type="component" value="Unassembled WGS sequence"/>
</dbReference>